<keyword evidence="3" id="KW-1185">Reference proteome</keyword>
<keyword evidence="1" id="KW-1133">Transmembrane helix</keyword>
<keyword evidence="1" id="KW-0472">Membrane</keyword>
<accession>A0A076FD71</accession>
<dbReference type="KEGG" id="vg:20098421"/>
<dbReference type="GeneID" id="20098421"/>
<dbReference type="RefSeq" id="YP_009051953.1">
    <property type="nucleotide sequence ID" value="NC_024692.1"/>
</dbReference>
<evidence type="ECO:0000313" key="2">
    <source>
        <dbReference type="EMBL" id="AII15903.1"/>
    </source>
</evidence>
<feature type="transmembrane region" description="Helical" evidence="1">
    <location>
        <begin position="12"/>
        <end position="38"/>
    </location>
</feature>
<proteinExistence type="predicted"/>
<evidence type="ECO:0000256" key="1">
    <source>
        <dbReference type="SAM" id="Phobius"/>
    </source>
</evidence>
<dbReference type="EMBL" id="KJ184318">
    <property type="protein sequence ID" value="AII15903.1"/>
    <property type="molecule type" value="Genomic_DNA"/>
</dbReference>
<organism evidence="2 3">
    <name type="scientific">Penaeus monodon nudivirus</name>
    <dbReference type="NCBI Taxonomy" id="1529056"/>
    <lineage>
        <taxon>Viruses</taxon>
        <taxon>Viruses incertae sedis</taxon>
        <taxon>Naldaviricetes</taxon>
        <taxon>Lefavirales</taxon>
        <taxon>Nudiviridae</taxon>
        <taxon>Gammanudivirus</taxon>
        <taxon>Gammanudivirus pemonodonis</taxon>
    </lineage>
</organism>
<reference evidence="2 3" key="1">
    <citation type="journal article" date="2014" name="BMC Genomics">
        <title>The genome and occlusion bodies of marine Penaeus monodon nudivirus (PmNV, also known as MBV and PemoNPV) suggest that it should be assigned to a new nudivirus genus that is distinct from the terrestrial nudiviruses.</title>
        <authorList>
            <person name="Yang Y.T."/>
            <person name="Lee D.Y."/>
            <person name="Wang Y."/>
            <person name="Hu J.M."/>
            <person name="Li W.H."/>
            <person name="Leu J.H."/>
            <person name="Chang G.D."/>
            <person name="Ke H.M."/>
            <person name="Kang S.T."/>
            <person name="Lin S.S."/>
            <person name="Kou G.H."/>
            <person name="Lo C.F."/>
        </authorList>
    </citation>
    <scope>NUCLEOTIDE SEQUENCE [LARGE SCALE GENOMIC DNA]</scope>
    <source>
        <strain evidence="2">Indonesia</strain>
    </source>
</reference>
<sequence>MHNDDETASNIITPLIAFGIALVVTIISLGLCLLIYWYCRNRYIDDDKDYDDYEYVETYKDNDNLTSVINHNAFIGKTVAQVHQPGNIVPAVPVTDDECIVDVLRSQYNDMKPKLPPKQRPLAMSMSTPEASSLLEEPFATTPLISAVSTNI</sequence>
<dbReference type="Proteomes" id="UP000203413">
    <property type="component" value="Segment"/>
</dbReference>
<gene>
    <name evidence="2" type="ORF">PmNV_115</name>
</gene>
<evidence type="ECO:0000313" key="3">
    <source>
        <dbReference type="Proteomes" id="UP000203413"/>
    </source>
</evidence>
<protein>
    <submittedName>
        <fullName evidence="2">Uncharacterized protein</fullName>
    </submittedName>
</protein>
<name>A0A076FD71_9VIRU</name>
<keyword evidence="1" id="KW-0812">Transmembrane</keyword>